<gene>
    <name evidence="5" type="ORF">B0T18DRAFT_402543</name>
</gene>
<keyword evidence="3" id="KW-0732">Signal</keyword>
<accession>A0AA40F5F4</accession>
<keyword evidence="2" id="KW-1133">Transmembrane helix</keyword>
<keyword evidence="6" id="KW-1185">Reference proteome</keyword>
<evidence type="ECO:0000313" key="6">
    <source>
        <dbReference type="Proteomes" id="UP001172155"/>
    </source>
</evidence>
<feature type="region of interest" description="Disordered" evidence="1">
    <location>
        <begin position="32"/>
        <end position="103"/>
    </location>
</feature>
<feature type="transmembrane region" description="Helical" evidence="2">
    <location>
        <begin position="131"/>
        <end position="154"/>
    </location>
</feature>
<feature type="compositionally biased region" description="Low complexity" evidence="1">
    <location>
        <begin position="66"/>
        <end position="89"/>
    </location>
</feature>
<evidence type="ECO:0000256" key="2">
    <source>
        <dbReference type="SAM" id="Phobius"/>
    </source>
</evidence>
<comment type="caution">
    <text evidence="5">The sequence shown here is derived from an EMBL/GenBank/DDBJ whole genome shotgun (WGS) entry which is preliminary data.</text>
</comment>
<feature type="domain" description="DUF7732" evidence="4">
    <location>
        <begin position="112"/>
        <end position="232"/>
    </location>
</feature>
<dbReference type="PANTHER" id="PTHR42091:SF1">
    <property type="entry name" value="CONSERVED GLYCINE-RICH PROTEIN (AFU_ORTHOLOGUE AFUA_7G02440)"/>
    <property type="match status" value="1"/>
</dbReference>
<evidence type="ECO:0000256" key="1">
    <source>
        <dbReference type="SAM" id="MobiDB-lite"/>
    </source>
</evidence>
<protein>
    <recommendedName>
        <fullName evidence="4">DUF7732 domain-containing protein</fullName>
    </recommendedName>
</protein>
<organism evidence="5 6">
    <name type="scientific">Schizothecium vesticola</name>
    <dbReference type="NCBI Taxonomy" id="314040"/>
    <lineage>
        <taxon>Eukaryota</taxon>
        <taxon>Fungi</taxon>
        <taxon>Dikarya</taxon>
        <taxon>Ascomycota</taxon>
        <taxon>Pezizomycotina</taxon>
        <taxon>Sordariomycetes</taxon>
        <taxon>Sordariomycetidae</taxon>
        <taxon>Sordariales</taxon>
        <taxon>Schizotheciaceae</taxon>
        <taxon>Schizothecium</taxon>
    </lineage>
</organism>
<evidence type="ECO:0000259" key="4">
    <source>
        <dbReference type="Pfam" id="PF24866"/>
    </source>
</evidence>
<feature type="chain" id="PRO_5041294113" description="DUF7732 domain-containing protein" evidence="3">
    <location>
        <begin position="19"/>
        <end position="270"/>
    </location>
</feature>
<dbReference type="Proteomes" id="UP001172155">
    <property type="component" value="Unassembled WGS sequence"/>
</dbReference>
<dbReference type="PANTHER" id="PTHR42091">
    <property type="entry name" value="CONSERVED GLYCINE-RICH PROTEIN (AFU_ORTHOLOGUE AFUA_7G02440)"/>
    <property type="match status" value="1"/>
</dbReference>
<keyword evidence="2" id="KW-0472">Membrane</keyword>
<evidence type="ECO:0000256" key="3">
    <source>
        <dbReference type="SAM" id="SignalP"/>
    </source>
</evidence>
<dbReference type="Pfam" id="PF24866">
    <property type="entry name" value="DUF7732"/>
    <property type="match status" value="1"/>
</dbReference>
<sequence length="270" mass="27104">MRLSTALAWACAITDATAKAVVAPRTDAVAWQPVESQHEQRDTSENSNELWKRRGGGGGGGGRSGGSSSSGSSSSGSSGSSSGSSSSGGSSSGGGRTSSGSGPAPAYGGGRYYGGGAAVPYKSGGRSPSGLVPIALVAGIGVGAAFWVAGSYMYHYNNPYRFYNQSSRQNETKPMTCGCLPEQVCGCDENNDPQYLSDIIGNGTNLNSSLVSVAAVDGVQRIIINGTLPPGTTAAGGTDDDSAGAGMRILLQNVGFWPVVAIVSAMVLTI</sequence>
<dbReference type="AlphaFoldDB" id="A0AA40F5F4"/>
<proteinExistence type="predicted"/>
<feature type="signal peptide" evidence="3">
    <location>
        <begin position="1"/>
        <end position="18"/>
    </location>
</feature>
<reference evidence="5" key="1">
    <citation type="submission" date="2023-06" db="EMBL/GenBank/DDBJ databases">
        <title>Genome-scale phylogeny and comparative genomics of the fungal order Sordariales.</title>
        <authorList>
            <consortium name="Lawrence Berkeley National Laboratory"/>
            <person name="Hensen N."/>
            <person name="Bonometti L."/>
            <person name="Westerberg I."/>
            <person name="Brannstrom I.O."/>
            <person name="Guillou S."/>
            <person name="Cros-Aarteil S."/>
            <person name="Calhoun S."/>
            <person name="Haridas S."/>
            <person name="Kuo A."/>
            <person name="Mondo S."/>
            <person name="Pangilinan J."/>
            <person name="Riley R."/>
            <person name="LaButti K."/>
            <person name="Andreopoulos B."/>
            <person name="Lipzen A."/>
            <person name="Chen C."/>
            <person name="Yanf M."/>
            <person name="Daum C."/>
            <person name="Ng V."/>
            <person name="Clum A."/>
            <person name="Steindorff A."/>
            <person name="Ohm R."/>
            <person name="Martin F."/>
            <person name="Silar P."/>
            <person name="Natvig D."/>
            <person name="Lalanne C."/>
            <person name="Gautier V."/>
            <person name="Ament-velasquez S.L."/>
            <person name="Kruys A."/>
            <person name="Hutchinson M.I."/>
            <person name="Powell A.J."/>
            <person name="Barry K."/>
            <person name="Miller A.N."/>
            <person name="Grigoriev I.V."/>
            <person name="Debuchy R."/>
            <person name="Gladieux P."/>
            <person name="Thoren M.H."/>
            <person name="Johannesson H."/>
        </authorList>
    </citation>
    <scope>NUCLEOTIDE SEQUENCE</scope>
    <source>
        <strain evidence="5">SMH3187-1</strain>
    </source>
</reference>
<dbReference type="InterPro" id="IPR056634">
    <property type="entry name" value="DUF7732"/>
</dbReference>
<dbReference type="EMBL" id="JAUKUD010000002">
    <property type="protein sequence ID" value="KAK0751464.1"/>
    <property type="molecule type" value="Genomic_DNA"/>
</dbReference>
<feature type="compositionally biased region" description="Gly residues" evidence="1">
    <location>
        <begin position="56"/>
        <end position="65"/>
    </location>
</feature>
<keyword evidence="2" id="KW-0812">Transmembrane</keyword>
<evidence type="ECO:0000313" key="5">
    <source>
        <dbReference type="EMBL" id="KAK0751464.1"/>
    </source>
</evidence>
<name>A0AA40F5F4_9PEZI</name>